<keyword evidence="6 7" id="KW-0472">Membrane</keyword>
<dbReference type="OrthoDB" id="21094at2"/>
<reference evidence="8 9" key="1">
    <citation type="submission" date="2019-06" db="EMBL/GenBank/DDBJ databases">
        <title>Whole genome shotgun sequence of Acetobacter peroxydans NBRC 13755.</title>
        <authorList>
            <person name="Hosoyama A."/>
            <person name="Uohara A."/>
            <person name="Ohji S."/>
            <person name="Ichikawa N."/>
        </authorList>
    </citation>
    <scope>NUCLEOTIDE SEQUENCE [LARGE SCALE GENOMIC DNA]</scope>
    <source>
        <strain evidence="8 9">NBRC 13755</strain>
    </source>
</reference>
<gene>
    <name evidence="8" type="ORF">APE01nite_00230</name>
</gene>
<keyword evidence="9" id="KW-1185">Reference proteome</keyword>
<feature type="transmembrane region" description="Helical" evidence="7">
    <location>
        <begin position="20"/>
        <end position="43"/>
    </location>
</feature>
<dbReference type="Proteomes" id="UP000317730">
    <property type="component" value="Unassembled WGS sequence"/>
</dbReference>
<feature type="transmembrane region" description="Helical" evidence="7">
    <location>
        <begin position="135"/>
        <end position="155"/>
    </location>
</feature>
<keyword evidence="4 7" id="KW-0812">Transmembrane</keyword>
<dbReference type="PANTHER" id="PTHR33508:SF1">
    <property type="entry name" value="UPF0056 MEMBRANE PROTEIN YHCE"/>
    <property type="match status" value="1"/>
</dbReference>
<dbReference type="AlphaFoldDB" id="A0A4Y3TPF3"/>
<evidence type="ECO:0000256" key="4">
    <source>
        <dbReference type="ARBA" id="ARBA00022692"/>
    </source>
</evidence>
<evidence type="ECO:0000256" key="6">
    <source>
        <dbReference type="ARBA" id="ARBA00023136"/>
    </source>
</evidence>
<dbReference type="RefSeq" id="WP_141374201.1">
    <property type="nucleotide sequence ID" value="NZ_BAPL01000016.1"/>
</dbReference>
<organism evidence="8 9">
    <name type="scientific">Acetobacter peroxydans</name>
    <dbReference type="NCBI Taxonomy" id="104098"/>
    <lineage>
        <taxon>Bacteria</taxon>
        <taxon>Pseudomonadati</taxon>
        <taxon>Pseudomonadota</taxon>
        <taxon>Alphaproteobacteria</taxon>
        <taxon>Acetobacterales</taxon>
        <taxon>Acetobacteraceae</taxon>
        <taxon>Acetobacter</taxon>
    </lineage>
</organism>
<comment type="similarity">
    <text evidence="2 7">Belongs to the UPF0056 (MarC) family.</text>
</comment>
<keyword evidence="5 7" id="KW-1133">Transmembrane helix</keyword>
<evidence type="ECO:0000256" key="1">
    <source>
        <dbReference type="ARBA" id="ARBA00004651"/>
    </source>
</evidence>
<evidence type="ECO:0000313" key="9">
    <source>
        <dbReference type="Proteomes" id="UP000317730"/>
    </source>
</evidence>
<evidence type="ECO:0000256" key="5">
    <source>
        <dbReference type="ARBA" id="ARBA00022989"/>
    </source>
</evidence>
<proteinExistence type="inferred from homology"/>
<keyword evidence="3" id="KW-1003">Cell membrane</keyword>
<evidence type="ECO:0000256" key="7">
    <source>
        <dbReference type="RuleBase" id="RU362048"/>
    </source>
</evidence>
<dbReference type="GO" id="GO:0005886">
    <property type="term" value="C:plasma membrane"/>
    <property type="evidence" value="ECO:0007669"/>
    <property type="project" value="UniProtKB-SubCell"/>
</dbReference>
<dbReference type="InterPro" id="IPR002771">
    <property type="entry name" value="Multi_antbiot-R_MarC"/>
</dbReference>
<evidence type="ECO:0000256" key="3">
    <source>
        <dbReference type="ARBA" id="ARBA00022475"/>
    </source>
</evidence>
<sequence>MSVSLGGFLSSVTVHTTTSAFLLAFPALFSIVNPFGAALIFAQATEGRSKTEIQALARLVSFYSFMLMIVSLWFGGAVLAFFGITVSALRVAGGLVVAVSAWELLQRPENTEARKERQALQDGRTVQAPNWSDSAFFPLAMPFTVGPGTIAVAIALGSSSPVEASPWAYGVGISLGAVGVVLLVWVAYSSAEKLVTMLGVTGTRIVSRLAALVLLCIGVQIMAAGVQGFAVDIWQHMTRVAPTARG</sequence>
<feature type="transmembrane region" description="Helical" evidence="7">
    <location>
        <begin position="167"/>
        <end position="188"/>
    </location>
</feature>
<feature type="transmembrane region" description="Helical" evidence="7">
    <location>
        <begin position="80"/>
        <end position="105"/>
    </location>
</feature>
<dbReference type="PANTHER" id="PTHR33508">
    <property type="entry name" value="UPF0056 MEMBRANE PROTEIN YHCE"/>
    <property type="match status" value="1"/>
</dbReference>
<name>A0A4Y3TPF3_9PROT</name>
<feature type="transmembrane region" description="Helical" evidence="7">
    <location>
        <begin position="209"/>
        <end position="230"/>
    </location>
</feature>
<feature type="transmembrane region" description="Helical" evidence="7">
    <location>
        <begin position="55"/>
        <end position="74"/>
    </location>
</feature>
<dbReference type="NCBIfam" id="TIGR00427">
    <property type="entry name" value="NAAT family transporter"/>
    <property type="match status" value="1"/>
</dbReference>
<comment type="caution">
    <text evidence="8">The sequence shown here is derived from an EMBL/GenBank/DDBJ whole genome shotgun (WGS) entry which is preliminary data.</text>
</comment>
<dbReference type="Pfam" id="PF01914">
    <property type="entry name" value="MarC"/>
    <property type="match status" value="1"/>
</dbReference>
<evidence type="ECO:0000256" key="2">
    <source>
        <dbReference type="ARBA" id="ARBA00009784"/>
    </source>
</evidence>
<accession>A0A4Y3TPF3</accession>
<dbReference type="EMBL" id="BJMV01000001">
    <property type="protein sequence ID" value="GEB84226.1"/>
    <property type="molecule type" value="Genomic_DNA"/>
</dbReference>
<comment type="subcellular location">
    <subcellularLocation>
        <location evidence="1 7">Cell membrane</location>
        <topology evidence="1 7">Multi-pass membrane protein</topology>
    </subcellularLocation>
</comment>
<evidence type="ECO:0000313" key="8">
    <source>
        <dbReference type="EMBL" id="GEB84226.1"/>
    </source>
</evidence>
<protein>
    <recommendedName>
        <fullName evidence="7">UPF0056 membrane protein</fullName>
    </recommendedName>
</protein>